<gene>
    <name evidence="2" type="ORF">EYF80_030372</name>
</gene>
<proteinExistence type="predicted"/>
<evidence type="ECO:0000313" key="2">
    <source>
        <dbReference type="EMBL" id="TNN59357.1"/>
    </source>
</evidence>
<organism evidence="2 3">
    <name type="scientific">Liparis tanakae</name>
    <name type="common">Tanaka's snailfish</name>
    <dbReference type="NCBI Taxonomy" id="230148"/>
    <lineage>
        <taxon>Eukaryota</taxon>
        <taxon>Metazoa</taxon>
        <taxon>Chordata</taxon>
        <taxon>Craniata</taxon>
        <taxon>Vertebrata</taxon>
        <taxon>Euteleostomi</taxon>
        <taxon>Actinopterygii</taxon>
        <taxon>Neopterygii</taxon>
        <taxon>Teleostei</taxon>
        <taxon>Neoteleostei</taxon>
        <taxon>Acanthomorphata</taxon>
        <taxon>Eupercaria</taxon>
        <taxon>Perciformes</taxon>
        <taxon>Cottioidei</taxon>
        <taxon>Cottales</taxon>
        <taxon>Liparidae</taxon>
        <taxon>Liparis</taxon>
    </lineage>
</organism>
<dbReference type="Proteomes" id="UP000314294">
    <property type="component" value="Unassembled WGS sequence"/>
</dbReference>
<keyword evidence="3" id="KW-1185">Reference proteome</keyword>
<evidence type="ECO:0000313" key="3">
    <source>
        <dbReference type="Proteomes" id="UP000314294"/>
    </source>
</evidence>
<reference evidence="2 3" key="1">
    <citation type="submission" date="2019-03" db="EMBL/GenBank/DDBJ databases">
        <title>First draft genome of Liparis tanakae, snailfish: a comprehensive survey of snailfish specific genes.</title>
        <authorList>
            <person name="Kim W."/>
            <person name="Song I."/>
            <person name="Jeong J.-H."/>
            <person name="Kim D."/>
            <person name="Kim S."/>
            <person name="Ryu S."/>
            <person name="Song J.Y."/>
            <person name="Lee S.K."/>
        </authorList>
    </citation>
    <scope>NUCLEOTIDE SEQUENCE [LARGE SCALE GENOMIC DNA]</scope>
    <source>
        <tissue evidence="2">Muscle</tissue>
    </source>
</reference>
<comment type="caution">
    <text evidence="2">The sequence shown here is derived from an EMBL/GenBank/DDBJ whole genome shotgun (WGS) entry which is preliminary data.</text>
</comment>
<protein>
    <submittedName>
        <fullName evidence="2">Uncharacterized protein</fullName>
    </submittedName>
</protein>
<accession>A0A4Z2H0H1</accession>
<evidence type="ECO:0000256" key="1">
    <source>
        <dbReference type="SAM" id="MobiDB-lite"/>
    </source>
</evidence>
<dbReference type="EMBL" id="SRLO01000357">
    <property type="protein sequence ID" value="TNN59357.1"/>
    <property type="molecule type" value="Genomic_DNA"/>
</dbReference>
<feature type="region of interest" description="Disordered" evidence="1">
    <location>
        <begin position="165"/>
        <end position="186"/>
    </location>
</feature>
<name>A0A4Z2H0H1_9TELE</name>
<dbReference type="AlphaFoldDB" id="A0A4Z2H0H1"/>
<sequence>MPPRHRSKRCLRSLYESLELEETLTSSQLSVSASASASKGGSLQAGFFFSWTCSCLHTARISSMRQLWKVFSSSSRTPLCSFLPQGDERSLCLHMQLLQEVLSSSLLLLELPEVLELGVLRLQLSLQRPQLRLQRPLPEAQGLALRLLVEAPLLAGQPAVRLLQPQQQGGRHVQAGGRDPLPGDGEPGALQQRVQLRRLLLQAVHALPDQRQLGAAVLQHRGVAAGGALHPGDVFVHGAQRHEEAVQGAAGGLALPDLLSELIQAGSVGLHLPGQREAVSGVQIAGFGV</sequence>